<evidence type="ECO:0000256" key="13">
    <source>
        <dbReference type="ARBA" id="ARBA00022989"/>
    </source>
</evidence>
<comment type="similarity">
    <text evidence="4">In the N-terminal section; belongs to the glycosyltransferase 51 family.</text>
</comment>
<dbReference type="GO" id="GO:0006508">
    <property type="term" value="P:proteolysis"/>
    <property type="evidence" value="ECO:0007669"/>
    <property type="project" value="UniProtKB-KW"/>
</dbReference>
<proteinExistence type="inferred from homology"/>
<dbReference type="PANTHER" id="PTHR32282:SF27">
    <property type="entry name" value="PENICILLIN-BINDING PROTEIN 1A"/>
    <property type="match status" value="1"/>
</dbReference>
<comment type="pathway">
    <text evidence="2">Cell wall biogenesis; peptidoglycan biosynthesis.</text>
</comment>
<evidence type="ECO:0000256" key="14">
    <source>
        <dbReference type="ARBA" id="ARBA00023136"/>
    </source>
</evidence>
<dbReference type="Pfam" id="PF00912">
    <property type="entry name" value="Transgly"/>
    <property type="match status" value="1"/>
</dbReference>
<keyword evidence="7 22" id="KW-0328">Glycosyltransferase</keyword>
<keyword evidence="15" id="KW-0511">Multifunctional enzyme</keyword>
<evidence type="ECO:0000256" key="3">
    <source>
        <dbReference type="ARBA" id="ARBA00007090"/>
    </source>
</evidence>
<dbReference type="EC" id="2.4.1.129" evidence="22"/>
<comment type="subcellular location">
    <subcellularLocation>
        <location evidence="1">Membrane</location>
    </subcellularLocation>
</comment>
<dbReference type="GO" id="GO:0008955">
    <property type="term" value="F:peptidoglycan glycosyltransferase activity"/>
    <property type="evidence" value="ECO:0007669"/>
    <property type="project" value="UniProtKB-EC"/>
</dbReference>
<evidence type="ECO:0000256" key="6">
    <source>
        <dbReference type="ARBA" id="ARBA00022670"/>
    </source>
</evidence>
<evidence type="ECO:0000256" key="9">
    <source>
        <dbReference type="ARBA" id="ARBA00022692"/>
    </source>
</evidence>
<evidence type="ECO:0000256" key="11">
    <source>
        <dbReference type="ARBA" id="ARBA00022960"/>
    </source>
</evidence>
<comment type="similarity">
    <text evidence="3">In the C-terminal section; belongs to the transpeptidase family.</text>
</comment>
<sequence>MAQRRRRAAAGRATFTKRHPKLVRSLLLGTVFTVAAVLGGAYGAWSLVCRGGGCPAVSVLDDYTPRQTSKLYAADGRFISELGLERRTLVGIEDIPAVVRGAFVITEDRRFYSHAGVDFIGLAGAVKDRLAGDRLRGASTITQQLARNVFPERISRERSLVRKLREAKVARQIEERYGKDKILELYLNQISLGNGAFGVETASQRYFGKSVRDLNIAEAATLAALPKAPERYNPRRYPDRAIQRRNTVIELMRRGAIVSDADASLAKAYPLRLAPRAEAGDVAPYFVEWVRQQLDAHFGRRLYEQGLKVYTTIDLDMQSAAERALEGQLKAIEGGKYGKYPHPTYEQYTAGRAGGEPAGGANTPYLQGAFVAMEPRTGAVRALVGGRDFDDSKFNRATQALRQPGSTFKPIVYADAVRNGRPPSFIVDDSPISLPQDNGSLWTPQNYDGQFQGTMPMRRALYQSRNLATIRLGQSLGERDVIAMARRFGISTPIPAYPSIHIGAADVYPIEMIAAYTAFASLGTRAAPYAIVRVENAGGEVLWQPAPSRTATLSPEEAWLMVDMMKDVVRRGTAAGSVGAQFAAPAGGKTGTTNDGADVWYIGYTSELVAGVWMGMDRPRKIKANAQGGVLAAPAWTTFMREVYRRRGAPGDWRRPDNIIVRTVDRTNGLVENAYCPRDVVDTEYYVAGTEPLESCQDHNEYNSFPADSLGNAAVPGAPPQPGLPRDTANPFRLPP</sequence>
<dbReference type="InterPro" id="IPR023346">
    <property type="entry name" value="Lysozyme-like_dom_sf"/>
</dbReference>
<keyword evidence="5" id="KW-0121">Carboxypeptidase</keyword>
<evidence type="ECO:0000256" key="1">
    <source>
        <dbReference type="ARBA" id="ARBA00004370"/>
    </source>
</evidence>
<evidence type="ECO:0000256" key="16">
    <source>
        <dbReference type="ARBA" id="ARBA00023316"/>
    </source>
</evidence>
<dbReference type="Gene3D" id="3.40.710.10">
    <property type="entry name" value="DD-peptidase/beta-lactamase superfamily"/>
    <property type="match status" value="1"/>
</dbReference>
<protein>
    <submittedName>
        <fullName evidence="22">Multimodular transpeptidase-transglycosylase</fullName>
        <ecNumber evidence="22">2.4.1.129</ecNumber>
        <ecNumber evidence="22">3.4.-.-</ecNumber>
    </submittedName>
</protein>
<comment type="catalytic activity">
    <reaction evidence="18">
        <text>[GlcNAc-(1-&gt;4)-Mur2Ac(oyl-L-Ala-gamma-D-Glu-L-Lys-D-Ala-D-Ala)](n)-di-trans,octa-cis-undecaprenyl diphosphate + beta-D-GlcNAc-(1-&gt;4)-Mur2Ac(oyl-L-Ala-gamma-D-Glu-L-Lys-D-Ala-D-Ala)-di-trans,octa-cis-undecaprenyl diphosphate = [GlcNAc-(1-&gt;4)-Mur2Ac(oyl-L-Ala-gamma-D-Glu-L-Lys-D-Ala-D-Ala)](n+1)-di-trans,octa-cis-undecaprenyl diphosphate + di-trans,octa-cis-undecaprenyl diphosphate + H(+)</text>
        <dbReference type="Rhea" id="RHEA:23708"/>
        <dbReference type="Rhea" id="RHEA-COMP:9602"/>
        <dbReference type="Rhea" id="RHEA-COMP:9603"/>
        <dbReference type="ChEBI" id="CHEBI:15378"/>
        <dbReference type="ChEBI" id="CHEBI:58405"/>
        <dbReference type="ChEBI" id="CHEBI:60033"/>
        <dbReference type="ChEBI" id="CHEBI:78435"/>
        <dbReference type="EC" id="2.4.99.28"/>
    </reaction>
</comment>
<dbReference type="GO" id="GO:0009002">
    <property type="term" value="F:serine-type D-Ala-D-Ala carboxypeptidase activity"/>
    <property type="evidence" value="ECO:0007669"/>
    <property type="project" value="UniProtKB-EC"/>
</dbReference>
<dbReference type="InterPro" id="IPR036950">
    <property type="entry name" value="PBP_transglycosylase"/>
</dbReference>
<keyword evidence="10 22" id="KW-0378">Hydrolase</keyword>
<feature type="domain" description="Glycosyl transferase family 51" evidence="21">
    <location>
        <begin position="76"/>
        <end position="252"/>
    </location>
</feature>
<evidence type="ECO:0000256" key="10">
    <source>
        <dbReference type="ARBA" id="ARBA00022801"/>
    </source>
</evidence>
<dbReference type="GO" id="GO:0016020">
    <property type="term" value="C:membrane"/>
    <property type="evidence" value="ECO:0007669"/>
    <property type="project" value="UniProtKB-SubCell"/>
</dbReference>
<accession>A0A6J4K5U3</accession>
<dbReference type="GO" id="GO:0009252">
    <property type="term" value="P:peptidoglycan biosynthetic process"/>
    <property type="evidence" value="ECO:0007669"/>
    <property type="project" value="UniProtKB-KW"/>
</dbReference>
<dbReference type="GO" id="GO:0071555">
    <property type="term" value="P:cell wall organization"/>
    <property type="evidence" value="ECO:0007669"/>
    <property type="project" value="UniProtKB-KW"/>
</dbReference>
<dbReference type="InterPro" id="IPR001264">
    <property type="entry name" value="Glyco_trans_51"/>
</dbReference>
<dbReference type="SUPFAM" id="SSF53955">
    <property type="entry name" value="Lysozyme-like"/>
    <property type="match status" value="1"/>
</dbReference>
<evidence type="ECO:0000256" key="19">
    <source>
        <dbReference type="SAM" id="MobiDB-lite"/>
    </source>
</evidence>
<dbReference type="GO" id="GO:0008360">
    <property type="term" value="P:regulation of cell shape"/>
    <property type="evidence" value="ECO:0007669"/>
    <property type="project" value="UniProtKB-KW"/>
</dbReference>
<evidence type="ECO:0000256" key="2">
    <source>
        <dbReference type="ARBA" id="ARBA00004752"/>
    </source>
</evidence>
<keyword evidence="13" id="KW-1133">Transmembrane helix</keyword>
<dbReference type="InterPro" id="IPR050396">
    <property type="entry name" value="Glycosyltr_51/Transpeptidase"/>
</dbReference>
<evidence type="ECO:0000256" key="15">
    <source>
        <dbReference type="ARBA" id="ARBA00023268"/>
    </source>
</evidence>
<evidence type="ECO:0000256" key="8">
    <source>
        <dbReference type="ARBA" id="ARBA00022679"/>
    </source>
</evidence>
<dbReference type="AlphaFoldDB" id="A0A6J4K5U3"/>
<feature type="region of interest" description="Disordered" evidence="19">
    <location>
        <begin position="697"/>
        <end position="736"/>
    </location>
</feature>
<keyword evidence="11" id="KW-0133">Cell shape</keyword>
<organism evidence="22">
    <name type="scientific">uncultured Gemmatimonadaceae bacterium</name>
    <dbReference type="NCBI Taxonomy" id="246130"/>
    <lineage>
        <taxon>Bacteria</taxon>
        <taxon>Pseudomonadati</taxon>
        <taxon>Gemmatimonadota</taxon>
        <taxon>Gemmatimonadia</taxon>
        <taxon>Gemmatimonadales</taxon>
        <taxon>Gemmatimonadaceae</taxon>
        <taxon>environmental samples</taxon>
    </lineage>
</organism>
<feature type="domain" description="Penicillin-binding protein transpeptidase" evidence="20">
    <location>
        <begin position="368"/>
        <end position="606"/>
    </location>
</feature>
<evidence type="ECO:0000256" key="17">
    <source>
        <dbReference type="ARBA" id="ARBA00034000"/>
    </source>
</evidence>
<keyword evidence="9" id="KW-0812">Transmembrane</keyword>
<gene>
    <name evidence="22" type="ORF">AVDCRST_MAG11-525</name>
</gene>
<dbReference type="GO" id="GO:0030288">
    <property type="term" value="C:outer membrane-bounded periplasmic space"/>
    <property type="evidence" value="ECO:0007669"/>
    <property type="project" value="TreeGrafter"/>
</dbReference>
<reference evidence="22" key="1">
    <citation type="submission" date="2020-02" db="EMBL/GenBank/DDBJ databases">
        <authorList>
            <person name="Meier V. D."/>
        </authorList>
    </citation>
    <scope>NUCLEOTIDE SEQUENCE</scope>
    <source>
        <strain evidence="22">AVDCRST_MAG11</strain>
    </source>
</reference>
<dbReference type="SUPFAM" id="SSF56601">
    <property type="entry name" value="beta-lactamase/transpeptidase-like"/>
    <property type="match status" value="1"/>
</dbReference>
<dbReference type="InterPro" id="IPR001460">
    <property type="entry name" value="PCN-bd_Tpept"/>
</dbReference>
<dbReference type="EC" id="3.4.-.-" evidence="22"/>
<dbReference type="FunFam" id="1.10.3810.10:FF:000001">
    <property type="entry name" value="Penicillin-binding protein 1A"/>
    <property type="match status" value="1"/>
</dbReference>
<evidence type="ECO:0000256" key="7">
    <source>
        <dbReference type="ARBA" id="ARBA00022676"/>
    </source>
</evidence>
<keyword evidence="8 22" id="KW-0808">Transferase</keyword>
<comment type="catalytic activity">
    <reaction evidence="17">
        <text>Preferential cleavage: (Ac)2-L-Lys-D-Ala-|-D-Ala. Also transpeptidation of peptidyl-alanyl moieties that are N-acyl substituents of D-alanine.</text>
        <dbReference type="EC" id="3.4.16.4"/>
    </reaction>
</comment>
<dbReference type="NCBIfam" id="TIGR02074">
    <property type="entry name" value="PBP_1a_fam"/>
    <property type="match status" value="1"/>
</dbReference>
<evidence type="ECO:0000256" key="18">
    <source>
        <dbReference type="ARBA" id="ARBA00049902"/>
    </source>
</evidence>
<evidence type="ECO:0000259" key="21">
    <source>
        <dbReference type="Pfam" id="PF00912"/>
    </source>
</evidence>
<evidence type="ECO:0000256" key="4">
    <source>
        <dbReference type="ARBA" id="ARBA00007739"/>
    </source>
</evidence>
<keyword evidence="16" id="KW-0961">Cell wall biogenesis/degradation</keyword>
<name>A0A6J4K5U3_9BACT</name>
<evidence type="ECO:0000313" key="22">
    <source>
        <dbReference type="EMBL" id="CAA9296470.1"/>
    </source>
</evidence>
<keyword evidence="6" id="KW-0645">Protease</keyword>
<evidence type="ECO:0000259" key="20">
    <source>
        <dbReference type="Pfam" id="PF00905"/>
    </source>
</evidence>
<evidence type="ECO:0000256" key="12">
    <source>
        <dbReference type="ARBA" id="ARBA00022984"/>
    </source>
</evidence>
<dbReference type="Gene3D" id="1.10.3810.10">
    <property type="entry name" value="Biosynthetic peptidoglycan transglycosylase-like"/>
    <property type="match status" value="1"/>
</dbReference>
<dbReference type="InterPro" id="IPR012338">
    <property type="entry name" value="Beta-lactam/transpept-like"/>
</dbReference>
<evidence type="ECO:0000256" key="5">
    <source>
        <dbReference type="ARBA" id="ARBA00022645"/>
    </source>
</evidence>
<keyword evidence="14" id="KW-0472">Membrane</keyword>
<dbReference type="Pfam" id="PF00905">
    <property type="entry name" value="Transpeptidase"/>
    <property type="match status" value="1"/>
</dbReference>
<dbReference type="GO" id="GO:0008658">
    <property type="term" value="F:penicillin binding"/>
    <property type="evidence" value="ECO:0007669"/>
    <property type="project" value="InterPro"/>
</dbReference>
<dbReference type="PANTHER" id="PTHR32282">
    <property type="entry name" value="BINDING PROTEIN TRANSPEPTIDASE, PUTATIVE-RELATED"/>
    <property type="match status" value="1"/>
</dbReference>
<keyword evidence="12" id="KW-0573">Peptidoglycan synthesis</keyword>
<dbReference type="EMBL" id="CADCTU010000115">
    <property type="protein sequence ID" value="CAA9296470.1"/>
    <property type="molecule type" value="Genomic_DNA"/>
</dbReference>